<feature type="compositionally biased region" description="Low complexity" evidence="1">
    <location>
        <begin position="106"/>
        <end position="123"/>
    </location>
</feature>
<dbReference type="RefSeq" id="WP_150055142.1">
    <property type="nucleotide sequence ID" value="NZ_VWXT01000446.1"/>
</dbReference>
<comment type="caution">
    <text evidence="2">The sequence shown here is derived from an EMBL/GenBank/DDBJ whole genome shotgun (WGS) entry which is preliminary data.</text>
</comment>
<dbReference type="EMBL" id="VWXT01000446">
    <property type="protein sequence ID" value="KAA6172709.1"/>
    <property type="molecule type" value="Genomic_DNA"/>
</dbReference>
<reference evidence="2 3" key="1">
    <citation type="submission" date="2019-09" db="EMBL/GenBank/DDBJ databases">
        <title>Genomic sequencing of 4 copper resistant soil isolates.</title>
        <authorList>
            <person name="Havryliuk O."/>
        </authorList>
    </citation>
    <scope>NUCLEOTIDE SEQUENCE [LARGE SCALE GENOMIC DNA]</scope>
    <source>
        <strain evidence="2 3">UKR4</strain>
    </source>
</reference>
<protein>
    <submittedName>
        <fullName evidence="2">Uncharacterized protein</fullName>
    </submittedName>
</protein>
<evidence type="ECO:0000313" key="2">
    <source>
        <dbReference type="EMBL" id="KAA6172709.1"/>
    </source>
</evidence>
<dbReference type="AlphaFoldDB" id="A0A5M8EL11"/>
<evidence type="ECO:0000256" key="1">
    <source>
        <dbReference type="SAM" id="MobiDB-lite"/>
    </source>
</evidence>
<proteinExistence type="predicted"/>
<name>A0A5M8EL11_PSEVE</name>
<organism evidence="2 3">
    <name type="scientific">Pseudomonas veronii</name>
    <dbReference type="NCBI Taxonomy" id="76761"/>
    <lineage>
        <taxon>Bacteria</taxon>
        <taxon>Pseudomonadati</taxon>
        <taxon>Pseudomonadota</taxon>
        <taxon>Gammaproteobacteria</taxon>
        <taxon>Pseudomonadales</taxon>
        <taxon>Pseudomonadaceae</taxon>
        <taxon>Pseudomonas</taxon>
    </lineage>
</organism>
<evidence type="ECO:0000313" key="3">
    <source>
        <dbReference type="Proteomes" id="UP000323909"/>
    </source>
</evidence>
<feature type="region of interest" description="Disordered" evidence="1">
    <location>
        <begin position="102"/>
        <end position="134"/>
    </location>
</feature>
<accession>A0A5M8EL11</accession>
<sequence length="134" mass="14428">MTEQLNKQWDGLTTTGELTLGVYFAGTRHKRFTLRVGVAGDWIAAHETYPSSPFQLGALEVFRRQLLNLGDIPTECLTVELLREALTEIDLAILAEADEELEKKLTPPSAATPTGAASNTPSSETAIGSPKSAT</sequence>
<gene>
    <name evidence="2" type="ORF">F3K53_24410</name>
</gene>
<dbReference type="Proteomes" id="UP000323909">
    <property type="component" value="Unassembled WGS sequence"/>
</dbReference>